<accession>A0A1G7NUM8</accession>
<dbReference type="PANTHER" id="PTHR23513:SF11">
    <property type="entry name" value="STAPHYLOFERRIN A TRANSPORTER"/>
    <property type="match status" value="1"/>
</dbReference>
<reference evidence="7 8" key="1">
    <citation type="submission" date="2016-10" db="EMBL/GenBank/DDBJ databases">
        <authorList>
            <person name="de Groot N.N."/>
        </authorList>
    </citation>
    <scope>NUCLEOTIDE SEQUENCE [LARGE SCALE GENOMIC DNA]</scope>
    <source>
        <strain evidence="7 8">ATCC BAA-466</strain>
    </source>
</reference>
<dbReference type="PANTHER" id="PTHR23513">
    <property type="entry name" value="INTEGRAL MEMBRANE EFFLUX PROTEIN-RELATED"/>
    <property type="match status" value="1"/>
</dbReference>
<name>A0A1G7NUM8_9LACT</name>
<proteinExistence type="predicted"/>
<evidence type="ECO:0000256" key="2">
    <source>
        <dbReference type="ARBA" id="ARBA00022475"/>
    </source>
</evidence>
<keyword evidence="5 6" id="KW-0472">Membrane</keyword>
<evidence type="ECO:0000256" key="5">
    <source>
        <dbReference type="ARBA" id="ARBA00023136"/>
    </source>
</evidence>
<keyword evidence="3 6" id="KW-0812">Transmembrane</keyword>
<dbReference type="Proteomes" id="UP000199708">
    <property type="component" value="Unassembled WGS sequence"/>
</dbReference>
<protein>
    <submittedName>
        <fullName evidence="7">Major Facilitator Superfamily protein</fullName>
    </submittedName>
</protein>
<dbReference type="GO" id="GO:0022857">
    <property type="term" value="F:transmembrane transporter activity"/>
    <property type="evidence" value="ECO:0007669"/>
    <property type="project" value="InterPro"/>
</dbReference>
<dbReference type="GO" id="GO:0005886">
    <property type="term" value="C:plasma membrane"/>
    <property type="evidence" value="ECO:0007669"/>
    <property type="project" value="UniProtKB-SubCell"/>
</dbReference>
<comment type="subcellular location">
    <subcellularLocation>
        <location evidence="1">Cell membrane</location>
        <topology evidence="1">Multi-pass membrane protein</topology>
    </subcellularLocation>
</comment>
<dbReference type="Gene3D" id="1.20.1250.20">
    <property type="entry name" value="MFS general substrate transporter like domains"/>
    <property type="match status" value="1"/>
</dbReference>
<dbReference type="Pfam" id="PF07690">
    <property type="entry name" value="MFS_1"/>
    <property type="match status" value="1"/>
</dbReference>
<evidence type="ECO:0000256" key="3">
    <source>
        <dbReference type="ARBA" id="ARBA00022692"/>
    </source>
</evidence>
<dbReference type="STRING" id="120956.SAMN05421791_1016"/>
<evidence type="ECO:0000256" key="6">
    <source>
        <dbReference type="SAM" id="Phobius"/>
    </source>
</evidence>
<feature type="transmembrane region" description="Helical" evidence="6">
    <location>
        <begin position="253"/>
        <end position="273"/>
    </location>
</feature>
<dbReference type="EMBL" id="FNCK01000001">
    <property type="protein sequence ID" value="SDF77643.1"/>
    <property type="molecule type" value="Genomic_DNA"/>
</dbReference>
<evidence type="ECO:0000313" key="8">
    <source>
        <dbReference type="Proteomes" id="UP000199708"/>
    </source>
</evidence>
<feature type="transmembrane region" description="Helical" evidence="6">
    <location>
        <begin position="175"/>
        <end position="204"/>
    </location>
</feature>
<dbReference type="InterPro" id="IPR036259">
    <property type="entry name" value="MFS_trans_sf"/>
</dbReference>
<keyword evidence="8" id="KW-1185">Reference proteome</keyword>
<gene>
    <name evidence="7" type="ORF">SAMN05421791_1016</name>
</gene>
<feature type="transmembrane region" description="Helical" evidence="6">
    <location>
        <begin position="140"/>
        <end position="163"/>
    </location>
</feature>
<organism evidence="7 8">
    <name type="scientific">Facklamia miroungae</name>
    <dbReference type="NCBI Taxonomy" id="120956"/>
    <lineage>
        <taxon>Bacteria</taxon>
        <taxon>Bacillati</taxon>
        <taxon>Bacillota</taxon>
        <taxon>Bacilli</taxon>
        <taxon>Lactobacillales</taxon>
        <taxon>Aerococcaceae</taxon>
        <taxon>Facklamia</taxon>
    </lineage>
</organism>
<keyword evidence="4 6" id="KW-1133">Transmembrane helix</keyword>
<feature type="transmembrane region" description="Helical" evidence="6">
    <location>
        <begin position="55"/>
        <end position="76"/>
    </location>
</feature>
<evidence type="ECO:0000313" key="7">
    <source>
        <dbReference type="EMBL" id="SDF77643.1"/>
    </source>
</evidence>
<dbReference type="AlphaFoldDB" id="A0A1G7NUM8"/>
<evidence type="ECO:0000256" key="1">
    <source>
        <dbReference type="ARBA" id="ARBA00004651"/>
    </source>
</evidence>
<feature type="transmembrane region" description="Helical" evidence="6">
    <location>
        <begin position="224"/>
        <end position="241"/>
    </location>
</feature>
<sequence length="281" mass="31494">MAINSPSAKAVVPNVISSENIESFNSLQNTLSSAIKVVSPLVGALLLSVFNNFNVFILINSLSFLISAILISTVPYNNIKQDSNKQNFVKRLVSGLKYVINKRKILGILIFISFLNFIMISYDLALPYIINVILNKSEDFYSLTISLEAIGGIIGGIVLTYVSKRRKDSNFVSDIKYLCMILLIAGIFKNIYFIFGCALINGYFLVQINAKVFTIIQKETSQEYLGRVFSILFIFSSLLVSPSNIIFGKLVPVLSWNIFIFCSFSIFVMSYIVNKNFIKDN</sequence>
<keyword evidence="2" id="KW-1003">Cell membrane</keyword>
<feature type="transmembrane region" description="Helical" evidence="6">
    <location>
        <begin position="105"/>
        <end position="134"/>
    </location>
</feature>
<evidence type="ECO:0000256" key="4">
    <source>
        <dbReference type="ARBA" id="ARBA00022989"/>
    </source>
</evidence>
<dbReference type="SUPFAM" id="SSF103473">
    <property type="entry name" value="MFS general substrate transporter"/>
    <property type="match status" value="1"/>
</dbReference>
<dbReference type="InterPro" id="IPR011701">
    <property type="entry name" value="MFS"/>
</dbReference>